<dbReference type="InterPro" id="IPR004117">
    <property type="entry name" value="7tm6_olfct_rcpt"/>
</dbReference>
<evidence type="ECO:0000256" key="8">
    <source>
        <dbReference type="ARBA" id="ARBA00023170"/>
    </source>
</evidence>
<feature type="transmembrane region" description="Helical" evidence="10">
    <location>
        <begin position="265"/>
        <end position="289"/>
    </location>
</feature>
<evidence type="ECO:0000256" key="6">
    <source>
        <dbReference type="ARBA" id="ARBA00022989"/>
    </source>
</evidence>
<feature type="transmembrane region" description="Helical" evidence="10">
    <location>
        <begin position="132"/>
        <end position="150"/>
    </location>
</feature>
<dbReference type="GO" id="GO:0005549">
    <property type="term" value="F:odorant binding"/>
    <property type="evidence" value="ECO:0007669"/>
    <property type="project" value="InterPro"/>
</dbReference>
<accession>A0A1S5VFJ7</accession>
<evidence type="ECO:0000256" key="10">
    <source>
        <dbReference type="SAM" id="Phobius"/>
    </source>
</evidence>
<sequence length="337" mass="38469">MSQTDKFESRPEATTQTRWIFLLLGVQPMTKNSTITEKRISAVMYLICRSLLAFIIIPANIQLFWFERLEIKLAYFGPLGTAMACALKYFAIISRRDDITNCIQQIEEDWCQSKNKDSLEIMKQHTRQGRRITTFCGSVMYTGGILHQIMMPFLPGSVVSIFSNSTKRLLVYPMSEIILDDQVTPTYEILYIIHIVAGIVVCTIALASCHLAILFVTHTSSLTEIMTLKLENLMTAQGEVKQNLCMSEVIDINHKIIKFSHTVEICLREICLISILEALYVICLAEYYALLTWNHNETFGAIIYLILLQGFVGSFFIFCHVGEIMKEQVCSLFIHCQ</sequence>
<organism evidence="11">
    <name type="scientific">Meteorus pulchricornis</name>
    <dbReference type="NCBI Taxonomy" id="51522"/>
    <lineage>
        <taxon>Eukaryota</taxon>
        <taxon>Metazoa</taxon>
        <taxon>Ecdysozoa</taxon>
        <taxon>Arthropoda</taxon>
        <taxon>Hexapoda</taxon>
        <taxon>Insecta</taxon>
        <taxon>Pterygota</taxon>
        <taxon>Neoptera</taxon>
        <taxon>Endopterygota</taxon>
        <taxon>Hymenoptera</taxon>
        <taxon>Apocrita</taxon>
        <taxon>Ichneumonoidea</taxon>
        <taxon>Braconidae</taxon>
        <taxon>Meteorinae</taxon>
        <taxon>Meteorus</taxon>
    </lineage>
</organism>
<feature type="transmembrane region" description="Helical" evidence="10">
    <location>
        <begin position="42"/>
        <end position="61"/>
    </location>
</feature>
<dbReference type="GO" id="GO:0007165">
    <property type="term" value="P:signal transduction"/>
    <property type="evidence" value="ECO:0007669"/>
    <property type="project" value="UniProtKB-KW"/>
</dbReference>
<evidence type="ECO:0000256" key="5">
    <source>
        <dbReference type="ARBA" id="ARBA00022725"/>
    </source>
</evidence>
<evidence type="ECO:0000256" key="9">
    <source>
        <dbReference type="ARBA" id="ARBA00023224"/>
    </source>
</evidence>
<dbReference type="PANTHER" id="PTHR21137">
    <property type="entry name" value="ODORANT RECEPTOR"/>
    <property type="match status" value="1"/>
</dbReference>
<dbReference type="GO" id="GO:0005886">
    <property type="term" value="C:plasma membrane"/>
    <property type="evidence" value="ECO:0007669"/>
    <property type="project" value="UniProtKB-SubCell"/>
</dbReference>
<feature type="transmembrane region" description="Helical" evidence="10">
    <location>
        <begin position="189"/>
        <end position="216"/>
    </location>
</feature>
<dbReference type="GO" id="GO:0004984">
    <property type="term" value="F:olfactory receptor activity"/>
    <property type="evidence" value="ECO:0007669"/>
    <property type="project" value="InterPro"/>
</dbReference>
<keyword evidence="2" id="KW-1003">Cell membrane</keyword>
<keyword evidence="9" id="KW-0807">Transducer</keyword>
<evidence type="ECO:0000256" key="2">
    <source>
        <dbReference type="ARBA" id="ARBA00022475"/>
    </source>
</evidence>
<keyword evidence="6 10" id="KW-1133">Transmembrane helix</keyword>
<evidence type="ECO:0000313" key="11">
    <source>
        <dbReference type="EMBL" id="AQN78409.1"/>
    </source>
</evidence>
<reference evidence="11" key="1">
    <citation type="journal article" date="2017" name="Comp. Biochem. Physiol. Part D Genomics Proteomics">
        <title>Candidate chemosensory genes identified in the endoparasitoid Meteorus pulchricornis (Hymenoptera: Braconidae) by antennal transcriptome analysis.</title>
        <authorList>
            <person name="Sheng S."/>
            <person name="Liao C.W."/>
            <person name="Zheng Y."/>
            <person name="Zhou Y."/>
            <person name="Xu Y."/>
            <person name="Song W.M."/>
            <person name="He P."/>
            <person name="Zhang J."/>
            <person name="Wu F.A."/>
        </authorList>
    </citation>
    <scope>NUCLEOTIDE SEQUENCE</scope>
    <source>
        <strain evidence="11">Zhenjiang</strain>
    </source>
</reference>
<dbReference type="EMBL" id="KY445474">
    <property type="protein sequence ID" value="AQN78409.1"/>
    <property type="molecule type" value="mRNA"/>
</dbReference>
<keyword evidence="8 11" id="KW-0675">Receptor</keyword>
<evidence type="ECO:0000256" key="3">
    <source>
        <dbReference type="ARBA" id="ARBA00022606"/>
    </source>
</evidence>
<dbReference type="AlphaFoldDB" id="A0A1S5VFJ7"/>
<name>A0A1S5VFJ7_9HYME</name>
<keyword evidence="4 10" id="KW-0812">Transmembrane</keyword>
<dbReference type="PANTHER" id="PTHR21137:SF35">
    <property type="entry name" value="ODORANT RECEPTOR 19A-RELATED"/>
    <property type="match status" value="1"/>
</dbReference>
<evidence type="ECO:0000256" key="7">
    <source>
        <dbReference type="ARBA" id="ARBA00023136"/>
    </source>
</evidence>
<keyword evidence="7 10" id="KW-0472">Membrane</keyword>
<feature type="transmembrane region" description="Helical" evidence="10">
    <location>
        <begin position="301"/>
        <end position="319"/>
    </location>
</feature>
<protein>
    <submittedName>
        <fullName evidence="11">Olfactory receptor 7</fullName>
    </submittedName>
</protein>
<keyword evidence="5" id="KW-0552">Olfaction</keyword>
<keyword evidence="3" id="KW-0716">Sensory transduction</keyword>
<feature type="transmembrane region" description="Helical" evidence="10">
    <location>
        <begin position="73"/>
        <end position="91"/>
    </location>
</feature>
<proteinExistence type="evidence at transcript level"/>
<dbReference type="Pfam" id="PF02949">
    <property type="entry name" value="7tm_6"/>
    <property type="match status" value="1"/>
</dbReference>
<comment type="subcellular location">
    <subcellularLocation>
        <location evidence="1">Cell membrane</location>
        <topology evidence="1">Multi-pass membrane protein</topology>
    </subcellularLocation>
</comment>
<evidence type="ECO:0000256" key="1">
    <source>
        <dbReference type="ARBA" id="ARBA00004651"/>
    </source>
</evidence>
<evidence type="ECO:0000256" key="4">
    <source>
        <dbReference type="ARBA" id="ARBA00022692"/>
    </source>
</evidence>